<dbReference type="AlphaFoldDB" id="A0A5P1X0V3"/>
<dbReference type="Proteomes" id="UP000325295">
    <property type="component" value="Chromosome"/>
</dbReference>
<protein>
    <submittedName>
        <fullName evidence="1">Uncharacterized protein</fullName>
    </submittedName>
</protein>
<reference evidence="1 2" key="1">
    <citation type="submission" date="2019-09" db="EMBL/GenBank/DDBJ databases">
        <title>Complete Genome Sequence of Lactobacillus nenjiangensis SH-Y15, isolated from sauerkraut.</title>
        <authorList>
            <person name="Yang H."/>
        </authorList>
    </citation>
    <scope>NUCLEOTIDE SEQUENCE [LARGE SCALE GENOMIC DNA]</scope>
    <source>
        <strain evidence="1 2">SH-Y15</strain>
    </source>
</reference>
<keyword evidence="2" id="KW-1185">Reference proteome</keyword>
<gene>
    <name evidence="1" type="ORF">F0161_00620</name>
</gene>
<sequence length="61" mass="7044">MDRTHEMRRLELRLNAAQTEITYLASANLEMDKQITALTDNVQELTASLQEVQKQLQAIKE</sequence>
<evidence type="ECO:0000313" key="1">
    <source>
        <dbReference type="EMBL" id="QER66514.1"/>
    </source>
</evidence>
<accession>A0A5P1X0V3</accession>
<name>A0A5P1X0V3_9LACO</name>
<dbReference type="EMBL" id="CP043939">
    <property type="protein sequence ID" value="QER66514.1"/>
    <property type="molecule type" value="Genomic_DNA"/>
</dbReference>
<organism evidence="1 2">
    <name type="scientific">Paucilactobacillus nenjiangensis</name>
    <dbReference type="NCBI Taxonomy" id="1296540"/>
    <lineage>
        <taxon>Bacteria</taxon>
        <taxon>Bacillati</taxon>
        <taxon>Bacillota</taxon>
        <taxon>Bacilli</taxon>
        <taxon>Lactobacillales</taxon>
        <taxon>Lactobacillaceae</taxon>
        <taxon>Paucilactobacillus</taxon>
    </lineage>
</organism>
<evidence type="ECO:0000313" key="2">
    <source>
        <dbReference type="Proteomes" id="UP000325295"/>
    </source>
</evidence>
<dbReference type="KEGG" id="lnn:F0161_00620"/>
<proteinExistence type="predicted"/>